<dbReference type="Pfam" id="PF17098">
    <property type="entry name" value="Wtap"/>
    <property type="match status" value="1"/>
</dbReference>
<keyword evidence="7" id="KW-1133">Transmembrane helix</keyword>
<evidence type="ECO:0000256" key="3">
    <source>
        <dbReference type="ARBA" id="ARBA00022664"/>
    </source>
</evidence>
<keyword evidence="3" id="KW-0507">mRNA processing</keyword>
<dbReference type="GO" id="GO:0008380">
    <property type="term" value="P:RNA splicing"/>
    <property type="evidence" value="ECO:0007669"/>
    <property type="project" value="UniProtKB-KW"/>
</dbReference>
<dbReference type="GO" id="GO:0000381">
    <property type="term" value="P:regulation of alternative mRNA splicing, via spliceosome"/>
    <property type="evidence" value="ECO:0007669"/>
    <property type="project" value="InterPro"/>
</dbReference>
<feature type="transmembrane region" description="Helical" evidence="7">
    <location>
        <begin position="153"/>
        <end position="176"/>
    </location>
</feature>
<evidence type="ECO:0000313" key="9">
    <source>
        <dbReference type="Proteomes" id="UP000310158"/>
    </source>
</evidence>
<dbReference type="GO" id="GO:0016556">
    <property type="term" value="P:mRNA modification"/>
    <property type="evidence" value="ECO:0007669"/>
    <property type="project" value="InterPro"/>
</dbReference>
<evidence type="ECO:0000256" key="2">
    <source>
        <dbReference type="ARBA" id="ARBA00010313"/>
    </source>
</evidence>
<evidence type="ECO:0000256" key="5">
    <source>
        <dbReference type="ARBA" id="ARBA00023242"/>
    </source>
</evidence>
<comment type="similarity">
    <text evidence="2">Belongs to the fl(2)d family.</text>
</comment>
<comment type="caution">
    <text evidence="8">The sequence shown here is derived from an EMBL/GenBank/DDBJ whole genome shotgun (WGS) entry which is preliminary data.</text>
</comment>
<gene>
    <name evidence="8" type="ORF">EW146_g7602</name>
</gene>
<dbReference type="InterPro" id="IPR033757">
    <property type="entry name" value="WTAP"/>
</dbReference>
<organism evidence="8 9">
    <name type="scientific">Bondarzewia mesenterica</name>
    <dbReference type="NCBI Taxonomy" id="1095465"/>
    <lineage>
        <taxon>Eukaryota</taxon>
        <taxon>Fungi</taxon>
        <taxon>Dikarya</taxon>
        <taxon>Basidiomycota</taxon>
        <taxon>Agaricomycotina</taxon>
        <taxon>Agaricomycetes</taxon>
        <taxon>Russulales</taxon>
        <taxon>Bondarzewiaceae</taxon>
        <taxon>Bondarzewia</taxon>
    </lineage>
</organism>
<feature type="compositionally biased region" description="Polar residues" evidence="6">
    <location>
        <begin position="448"/>
        <end position="465"/>
    </location>
</feature>
<dbReference type="EMBL" id="SGPL01000450">
    <property type="protein sequence ID" value="THH12539.1"/>
    <property type="molecule type" value="Genomic_DNA"/>
</dbReference>
<evidence type="ECO:0000256" key="1">
    <source>
        <dbReference type="ARBA" id="ARBA00004123"/>
    </source>
</evidence>
<reference evidence="8 9" key="1">
    <citation type="submission" date="2019-02" db="EMBL/GenBank/DDBJ databases">
        <title>Genome sequencing of the rare red list fungi Bondarzewia mesenterica.</title>
        <authorList>
            <person name="Buettner E."/>
            <person name="Kellner H."/>
        </authorList>
    </citation>
    <scope>NUCLEOTIDE SEQUENCE [LARGE SCALE GENOMIC DNA]</scope>
    <source>
        <strain evidence="8 9">DSM 108281</strain>
    </source>
</reference>
<feature type="region of interest" description="Disordered" evidence="6">
    <location>
        <begin position="44"/>
        <end position="91"/>
    </location>
</feature>
<feature type="region of interest" description="Disordered" evidence="6">
    <location>
        <begin position="435"/>
        <end position="605"/>
    </location>
</feature>
<dbReference type="OrthoDB" id="3363802at2759"/>
<protein>
    <submittedName>
        <fullName evidence="8">Uncharacterized protein</fullName>
    </submittedName>
</protein>
<evidence type="ECO:0000256" key="6">
    <source>
        <dbReference type="SAM" id="MobiDB-lite"/>
    </source>
</evidence>
<keyword evidence="7" id="KW-0472">Membrane</keyword>
<keyword evidence="7" id="KW-0812">Transmembrane</keyword>
<feature type="compositionally biased region" description="Pro residues" evidence="6">
    <location>
        <begin position="61"/>
        <end position="86"/>
    </location>
</feature>
<evidence type="ECO:0000313" key="8">
    <source>
        <dbReference type="EMBL" id="THH12539.1"/>
    </source>
</evidence>
<dbReference type="GO" id="GO:0005634">
    <property type="term" value="C:nucleus"/>
    <property type="evidence" value="ECO:0007669"/>
    <property type="project" value="UniProtKB-SubCell"/>
</dbReference>
<name>A0A4S4LKH4_9AGAM</name>
<dbReference type="Proteomes" id="UP000310158">
    <property type="component" value="Unassembled WGS sequence"/>
</dbReference>
<feature type="compositionally biased region" description="Low complexity" evidence="6">
    <location>
        <begin position="586"/>
        <end position="595"/>
    </location>
</feature>
<evidence type="ECO:0000256" key="4">
    <source>
        <dbReference type="ARBA" id="ARBA00023187"/>
    </source>
</evidence>
<dbReference type="AlphaFoldDB" id="A0A4S4LKH4"/>
<keyword evidence="9" id="KW-1185">Reference proteome</keyword>
<feature type="compositionally biased region" description="Basic and acidic residues" evidence="6">
    <location>
        <begin position="546"/>
        <end position="572"/>
    </location>
</feature>
<feature type="compositionally biased region" description="Polar residues" evidence="6">
    <location>
        <begin position="484"/>
        <end position="511"/>
    </location>
</feature>
<keyword evidence="4" id="KW-0508">mRNA splicing</keyword>
<evidence type="ECO:0000256" key="7">
    <source>
        <dbReference type="SAM" id="Phobius"/>
    </source>
</evidence>
<sequence length="605" mass="66469">MLAKSGSYAMVPTCSLPGGSSRALLSISIKYSIDFSQLHQFPRSQLSEHHRSHTSHCLSPQSPPTPQSSPTLRSPPTPPSPPPPPHLTRSPSSVNVLAIITPFRPEDVRHTVSRRASRTIAAVTLLLCGHLRGHALRARVSCARRDASSRPYAIILVYIAELAPTVLAAAFLPVFMRHHMSKEVVEGATVSGFWFLPESIRDCNRKNPVFYPAQLKCVKLQCDESTSNDVKDKLPQKVTGNIDAHIGALALAYGIRVEGGVWRCCCSPSSVLLRPTVRPANFAMDPPSSRELELEELLRRRDAQVIELTDEVTHLRQYLSIQPGPSTTDPVSLPPTLVSLLLPHINAGANDASANFSSSTVTTALTQRAKLLQEENDELYEILKNGETGRLKEEVRGLKRVVDNLETALRGSHAAIRTLSEELDKSHEVILSTGRHHNNANAHPRLPSRQTYHHSTSAQSTSNGNAKPLPTGPRAHKKARLSEPQISPSNSTSALPRIQTQSQGGSAPSHTESPERSPILSPDHRKVPSVKMEVDDDQRTRPRSPAPRDRGRDRERDRGRDRDRDRDRERTSRRNGGGQGGRRSGRVSTGSFSSGDRTLAERMGL</sequence>
<proteinExistence type="inferred from homology"/>
<dbReference type="GO" id="GO:0006397">
    <property type="term" value="P:mRNA processing"/>
    <property type="evidence" value="ECO:0007669"/>
    <property type="project" value="UniProtKB-KW"/>
</dbReference>
<comment type="subcellular location">
    <subcellularLocation>
        <location evidence="1">Nucleus</location>
    </subcellularLocation>
</comment>
<keyword evidence="5" id="KW-0539">Nucleus</keyword>
<accession>A0A4S4LKH4</accession>